<protein>
    <submittedName>
        <fullName evidence="2">DUF2911 domain-containing protein</fullName>
    </submittedName>
</protein>
<accession>A0A4U3L060</accession>
<comment type="caution">
    <text evidence="2">The sequence shown here is derived from an EMBL/GenBank/DDBJ whole genome shotgun (WGS) entry which is preliminary data.</text>
</comment>
<evidence type="ECO:0000313" key="2">
    <source>
        <dbReference type="EMBL" id="TKK68308.1"/>
    </source>
</evidence>
<proteinExistence type="predicted"/>
<dbReference type="InterPro" id="IPR021314">
    <property type="entry name" value="DUF2911"/>
</dbReference>
<sequence>MCTNILNLVKKNTMKKLFIVLAIAVSATAAAYAQPTPSLSTHPKDAKPIASPRDSVVATLQNGTIITMTYGSPGVWGRTMGKDLDPMEDSVWRAGANEATTFAVDRDVMIEGQKLPAGRYAFFTIKHGNEWTLIFNKTWNTWGAYSYKQNMAQDALKVKVQQMDAPGYYNERLKYVIGPDGNVYMMWGPAVVMFKVS</sequence>
<reference evidence="2 3" key="1">
    <citation type="submission" date="2019-05" db="EMBL/GenBank/DDBJ databases">
        <title>Panacibacter sp. strain 17mud1-8 Genome sequencing and assembly.</title>
        <authorList>
            <person name="Chhetri G."/>
        </authorList>
    </citation>
    <scope>NUCLEOTIDE SEQUENCE [LARGE SCALE GENOMIC DNA]</scope>
    <source>
        <strain evidence="2 3">17mud1-8</strain>
    </source>
</reference>
<dbReference type="OrthoDB" id="9808374at2"/>
<organism evidence="2 3">
    <name type="scientific">Ilyomonas limi</name>
    <dbReference type="NCBI Taxonomy" id="2575867"/>
    <lineage>
        <taxon>Bacteria</taxon>
        <taxon>Pseudomonadati</taxon>
        <taxon>Bacteroidota</taxon>
        <taxon>Chitinophagia</taxon>
        <taxon>Chitinophagales</taxon>
        <taxon>Chitinophagaceae</taxon>
        <taxon>Ilyomonas</taxon>
    </lineage>
</organism>
<dbReference type="AlphaFoldDB" id="A0A4U3L060"/>
<dbReference type="Pfam" id="PF11138">
    <property type="entry name" value="DUF2911"/>
    <property type="match status" value="1"/>
</dbReference>
<keyword evidence="3" id="KW-1185">Reference proteome</keyword>
<keyword evidence="1" id="KW-0732">Signal</keyword>
<name>A0A4U3L060_9BACT</name>
<evidence type="ECO:0000313" key="3">
    <source>
        <dbReference type="Proteomes" id="UP000305848"/>
    </source>
</evidence>
<feature type="chain" id="PRO_5020774275" evidence="1">
    <location>
        <begin position="34"/>
        <end position="197"/>
    </location>
</feature>
<dbReference type="EMBL" id="SZQL01000008">
    <property type="protein sequence ID" value="TKK68308.1"/>
    <property type="molecule type" value="Genomic_DNA"/>
</dbReference>
<feature type="signal peptide" evidence="1">
    <location>
        <begin position="1"/>
        <end position="33"/>
    </location>
</feature>
<evidence type="ECO:0000256" key="1">
    <source>
        <dbReference type="SAM" id="SignalP"/>
    </source>
</evidence>
<gene>
    <name evidence="2" type="ORF">FC093_11790</name>
</gene>
<dbReference type="Proteomes" id="UP000305848">
    <property type="component" value="Unassembled WGS sequence"/>
</dbReference>